<keyword evidence="7" id="KW-1003">Cell membrane</keyword>
<feature type="domain" description="Flavodoxin" evidence="8">
    <location>
        <begin position="5"/>
        <end position="152"/>
    </location>
</feature>
<dbReference type="UniPathway" id="UPA00251">
    <property type="reaction ID" value="UER00324"/>
</dbReference>
<dbReference type="PANTHER" id="PTHR38030">
    <property type="entry name" value="PROTOPORPHYRINOGEN IX DEHYDROGENASE [MENAQUINONE]"/>
    <property type="match status" value="1"/>
</dbReference>
<dbReference type="GO" id="GO:0005886">
    <property type="term" value="C:plasma membrane"/>
    <property type="evidence" value="ECO:0007669"/>
    <property type="project" value="UniProtKB-SubCell"/>
</dbReference>
<dbReference type="NCBIfam" id="NF008316">
    <property type="entry name" value="PRK11104.1"/>
    <property type="match status" value="1"/>
</dbReference>
<name>A0A3M6R6L8_9BURK</name>
<dbReference type="InterPro" id="IPR052200">
    <property type="entry name" value="Protoporphyrinogen_IX_DH"/>
</dbReference>
<dbReference type="HAMAP" id="MF_00853">
    <property type="entry name" value="HemG"/>
    <property type="match status" value="1"/>
</dbReference>
<dbReference type="InterPro" id="IPR029039">
    <property type="entry name" value="Flavoprotein-like_sf"/>
</dbReference>
<dbReference type="Gene3D" id="3.40.50.360">
    <property type="match status" value="1"/>
</dbReference>
<evidence type="ECO:0000313" key="14">
    <source>
        <dbReference type="Proteomes" id="UP000281171"/>
    </source>
</evidence>
<dbReference type="GO" id="GO:0010181">
    <property type="term" value="F:FMN binding"/>
    <property type="evidence" value="ECO:0007669"/>
    <property type="project" value="UniProtKB-UniRule"/>
</dbReference>
<dbReference type="SUPFAM" id="SSF52218">
    <property type="entry name" value="Flavoproteins"/>
    <property type="match status" value="1"/>
</dbReference>
<dbReference type="AlphaFoldDB" id="A0A3M6R6L8"/>
<dbReference type="GO" id="GO:0006782">
    <property type="term" value="P:protoporphyrinogen IX biosynthetic process"/>
    <property type="evidence" value="ECO:0007669"/>
    <property type="project" value="UniProtKB-UniRule"/>
</dbReference>
<dbReference type="InterPro" id="IPR026816">
    <property type="entry name" value="Flavodoxin_dom"/>
</dbReference>
<evidence type="ECO:0000313" key="10">
    <source>
        <dbReference type="EMBL" id="RMX00806.1"/>
    </source>
</evidence>
<accession>A0A3M6QBX5</accession>
<protein>
    <recommendedName>
        <fullName evidence="7">Protoporphyrinogen IX dehydrogenase [quinone]</fullName>
        <ecNumber evidence="7">1.3.5.3</ecNumber>
    </recommendedName>
    <alternativeName>
        <fullName evidence="7">Protoporphyrinogen IX dehydrogenase [menaquinone]</fullName>
    </alternativeName>
    <alternativeName>
        <fullName evidence="7">Protoporphyrinogen IX dehydrogenase [ubiquinone]</fullName>
    </alternativeName>
    <alternativeName>
        <fullName evidence="7">Protoporphyrinogen oxidase</fullName>
        <shortName evidence="7">PPO</shortName>
    </alternativeName>
</protein>
<comment type="pathway">
    <text evidence="7">Porphyrin-containing compound metabolism; protoporphyrin-IX biosynthesis; protoporphyrin-IX from protoporphyrinogen-IX: step 1/1.</text>
</comment>
<evidence type="ECO:0000256" key="6">
    <source>
        <dbReference type="ARBA" id="ARBA00023244"/>
    </source>
</evidence>
<keyword evidence="2 7" id="KW-0288">FMN</keyword>
<evidence type="ECO:0000256" key="2">
    <source>
        <dbReference type="ARBA" id="ARBA00022643"/>
    </source>
</evidence>
<accession>A0A3M6R6L8</accession>
<dbReference type="Pfam" id="PF12724">
    <property type="entry name" value="Flavodoxin_5"/>
    <property type="match status" value="1"/>
</dbReference>
<comment type="subcellular location">
    <subcellularLocation>
        <location evidence="7">Cell membrane</location>
        <topology evidence="7">Peripheral membrane protein</topology>
    </subcellularLocation>
</comment>
<accession>A0A3M6QCD8</accession>
<proteinExistence type="inferred from homology"/>
<dbReference type="EMBL" id="RDQK01000006">
    <property type="protein sequence ID" value="RMX10923.1"/>
    <property type="molecule type" value="Genomic_DNA"/>
</dbReference>
<dbReference type="Proteomes" id="UP000267035">
    <property type="component" value="Unassembled WGS sequence"/>
</dbReference>
<keyword evidence="1 7" id="KW-0285">Flavoprotein</keyword>
<sequence>MAAILLLYSTVDGHTLHICRHIQAQLQAQGHSATLASITAEPLPDLAAFDAITIAASIRYGKHRRSVFEFVARHLDVLERVPSAFFSVNLVARKPEKNQAETNPYVRKFFAQTAWRPQLTDVFAGKIDYPRYRLADKLIIRFIMWMTNGPTDLRTTAEFTDWQRVDAFAKRLGSL</sequence>
<evidence type="ECO:0000313" key="12">
    <source>
        <dbReference type="Proteomes" id="UP000267035"/>
    </source>
</evidence>
<evidence type="ECO:0000313" key="13">
    <source>
        <dbReference type="Proteomes" id="UP000267521"/>
    </source>
</evidence>
<comment type="catalytic activity">
    <reaction evidence="7">
        <text>protoporphyrinogen IX + 3 a menaquinone = protoporphyrin IX + 3 a menaquinol</text>
        <dbReference type="Rhea" id="RHEA:27409"/>
        <dbReference type="Rhea" id="RHEA-COMP:9537"/>
        <dbReference type="Rhea" id="RHEA-COMP:9539"/>
        <dbReference type="ChEBI" id="CHEBI:16374"/>
        <dbReference type="ChEBI" id="CHEBI:18151"/>
        <dbReference type="ChEBI" id="CHEBI:57306"/>
        <dbReference type="ChEBI" id="CHEBI:57307"/>
        <dbReference type="EC" id="1.3.5.3"/>
    </reaction>
</comment>
<dbReference type="InterPro" id="IPR044264">
    <property type="entry name" value="HemG"/>
</dbReference>
<organism evidence="11 14">
    <name type="scientific">Allofranklinella schreckenbergeri</name>
    <dbReference type="NCBI Taxonomy" id="1076744"/>
    <lineage>
        <taxon>Bacteria</taxon>
        <taxon>Pseudomonadati</taxon>
        <taxon>Pseudomonadota</taxon>
        <taxon>Betaproteobacteria</taxon>
        <taxon>Burkholderiales</taxon>
        <taxon>Comamonadaceae</taxon>
        <taxon>Allofranklinella</taxon>
    </lineage>
</organism>
<keyword evidence="6 7" id="KW-0627">Porphyrin biosynthesis</keyword>
<keyword evidence="5" id="KW-0472">Membrane</keyword>
<dbReference type="PANTHER" id="PTHR38030:SF2">
    <property type="entry name" value="PROTOPORPHYRINOGEN IX DEHYDROGENASE [QUINONE]"/>
    <property type="match status" value="1"/>
</dbReference>
<evidence type="ECO:0000313" key="11">
    <source>
        <dbReference type="EMBL" id="RMX10923.1"/>
    </source>
</evidence>
<comment type="catalytic activity">
    <reaction evidence="7">
        <text>protoporphyrinogen IX + 3 a quinone = protoporphyrin IX + 3 a quinol</text>
        <dbReference type="Rhea" id="RHEA:65032"/>
        <dbReference type="ChEBI" id="CHEBI:24646"/>
        <dbReference type="ChEBI" id="CHEBI:57306"/>
        <dbReference type="ChEBI" id="CHEBI:57307"/>
        <dbReference type="ChEBI" id="CHEBI:132124"/>
        <dbReference type="EC" id="1.3.5.3"/>
    </reaction>
</comment>
<reference evidence="12 13" key="1">
    <citation type="submission" date="2018-10" db="EMBL/GenBank/DDBJ databases">
        <title>Comamonadaceae CDC group NO-1 genome sequencing and assembly.</title>
        <authorList>
            <person name="Bernier A.-M."/>
            <person name="Bernard K."/>
        </authorList>
    </citation>
    <scope>NUCLEOTIDE SEQUENCE [LARGE SCALE GENOMIC DNA]</scope>
    <source>
        <strain evidence="9 12">NML161473</strain>
        <strain evidence="11 14">NML180581</strain>
        <strain evidence="10 13">NML970147</strain>
    </source>
</reference>
<dbReference type="Proteomes" id="UP000267521">
    <property type="component" value="Unassembled WGS sequence"/>
</dbReference>
<comment type="caution">
    <text evidence="11">The sequence shown here is derived from an EMBL/GenBank/DDBJ whole genome shotgun (WGS) entry which is preliminary data.</text>
</comment>
<evidence type="ECO:0000256" key="1">
    <source>
        <dbReference type="ARBA" id="ARBA00022630"/>
    </source>
</evidence>
<comment type="cofactor">
    <cofactor evidence="7">
        <name>FMN</name>
        <dbReference type="ChEBI" id="CHEBI:58210"/>
    </cofactor>
    <text evidence="7">Binds 1 FMN non-covalently per subunit.</text>
</comment>
<evidence type="ECO:0000313" key="9">
    <source>
        <dbReference type="EMBL" id="RMX00375.1"/>
    </source>
</evidence>
<dbReference type="EC" id="1.3.5.3" evidence="7"/>
<evidence type="ECO:0000256" key="5">
    <source>
        <dbReference type="ARBA" id="ARBA00023136"/>
    </source>
</evidence>
<dbReference type="RefSeq" id="WP_122237354.1">
    <property type="nucleotide sequence ID" value="NZ_RDQK01000006.1"/>
</dbReference>
<evidence type="ECO:0000259" key="8">
    <source>
        <dbReference type="Pfam" id="PF12724"/>
    </source>
</evidence>
<evidence type="ECO:0000256" key="4">
    <source>
        <dbReference type="ARBA" id="ARBA00023002"/>
    </source>
</evidence>
<keyword evidence="12" id="KW-1185">Reference proteome</keyword>
<comment type="function">
    <text evidence="7">Catalyzes the 6-electron oxidation of protoporphyrinogen IX to form protoporphyrin IX; under anaerobic conditions uses menaquinone as an electron acceptor, under aerobic conditions uses ubiquinone as an electron acceptor.</text>
</comment>
<dbReference type="GO" id="GO:0004729">
    <property type="term" value="F:oxygen-dependent protoporphyrinogen oxidase activity"/>
    <property type="evidence" value="ECO:0007669"/>
    <property type="project" value="InterPro"/>
</dbReference>
<dbReference type="Proteomes" id="UP000281171">
    <property type="component" value="Unassembled WGS sequence"/>
</dbReference>
<keyword evidence="3 7" id="KW-0547">Nucleotide-binding</keyword>
<keyword evidence="4 7" id="KW-0560">Oxidoreductase</keyword>
<dbReference type="EMBL" id="RDQL01000005">
    <property type="protein sequence ID" value="RMX00375.1"/>
    <property type="molecule type" value="Genomic_DNA"/>
</dbReference>
<dbReference type="EMBL" id="RDQM01000002">
    <property type="protein sequence ID" value="RMX00806.1"/>
    <property type="molecule type" value="Genomic_DNA"/>
</dbReference>
<dbReference type="GO" id="GO:0070819">
    <property type="term" value="F:menaquinone-dependent protoporphyrinogen oxidase activity"/>
    <property type="evidence" value="ECO:0007669"/>
    <property type="project" value="UniProtKB-UniRule"/>
</dbReference>
<evidence type="ECO:0000256" key="3">
    <source>
        <dbReference type="ARBA" id="ARBA00022741"/>
    </source>
</evidence>
<comment type="similarity">
    <text evidence="7">Belongs to the HemG family.</text>
</comment>
<evidence type="ECO:0000256" key="7">
    <source>
        <dbReference type="HAMAP-Rule" id="MF_00853"/>
    </source>
</evidence>
<comment type="catalytic activity">
    <reaction evidence="7">
        <text>protoporphyrinogen IX + 3 a ubiquinone = protoporphyrin IX + 3 a ubiquinol</text>
        <dbReference type="Rhea" id="RHEA:63936"/>
        <dbReference type="Rhea" id="RHEA-COMP:9565"/>
        <dbReference type="Rhea" id="RHEA-COMP:9566"/>
        <dbReference type="ChEBI" id="CHEBI:16389"/>
        <dbReference type="ChEBI" id="CHEBI:17976"/>
        <dbReference type="ChEBI" id="CHEBI:57306"/>
        <dbReference type="ChEBI" id="CHEBI:57307"/>
    </reaction>
</comment>
<gene>
    <name evidence="7" type="primary">hemG</name>
    <name evidence="11" type="ORF">EBQ24_03280</name>
    <name evidence="9" type="ORF">EBQ25_04690</name>
    <name evidence="10" type="ORF">EBQ26_01960</name>
</gene>